<dbReference type="RefSeq" id="WP_245340791.1">
    <property type="nucleotide sequence ID" value="NZ_BAAAIO010000001.1"/>
</dbReference>
<name>A0ABS4WRQ4_9MICO</name>
<organism evidence="2 3">
    <name type="scientific">Microbacterium phyllosphaerae</name>
    <dbReference type="NCBI Taxonomy" id="124798"/>
    <lineage>
        <taxon>Bacteria</taxon>
        <taxon>Bacillati</taxon>
        <taxon>Actinomycetota</taxon>
        <taxon>Actinomycetes</taxon>
        <taxon>Micrococcales</taxon>
        <taxon>Microbacteriaceae</taxon>
        <taxon>Microbacterium</taxon>
    </lineage>
</organism>
<reference evidence="2 3" key="1">
    <citation type="submission" date="2021-03" db="EMBL/GenBank/DDBJ databases">
        <title>Sequencing the genomes of 1000 actinobacteria strains.</title>
        <authorList>
            <person name="Klenk H.-P."/>
        </authorList>
    </citation>
    <scope>NUCLEOTIDE SEQUENCE [LARGE SCALE GENOMIC DNA]</scope>
    <source>
        <strain evidence="2 3">DSM 13468</strain>
    </source>
</reference>
<comment type="caution">
    <text evidence="2">The sequence shown here is derived from an EMBL/GenBank/DDBJ whole genome shotgun (WGS) entry which is preliminary data.</text>
</comment>
<protein>
    <recommendedName>
        <fullName evidence="4">Secreted protein</fullName>
    </recommendedName>
</protein>
<keyword evidence="3" id="KW-1185">Reference proteome</keyword>
<evidence type="ECO:0008006" key="4">
    <source>
        <dbReference type="Google" id="ProtNLM"/>
    </source>
</evidence>
<evidence type="ECO:0000256" key="1">
    <source>
        <dbReference type="SAM" id="MobiDB-lite"/>
    </source>
</evidence>
<evidence type="ECO:0000313" key="3">
    <source>
        <dbReference type="Proteomes" id="UP000703720"/>
    </source>
</evidence>
<accession>A0ABS4WRQ4</accession>
<proteinExistence type="predicted"/>
<evidence type="ECO:0000313" key="2">
    <source>
        <dbReference type="EMBL" id="MBP2378841.1"/>
    </source>
</evidence>
<feature type="region of interest" description="Disordered" evidence="1">
    <location>
        <begin position="39"/>
        <end position="70"/>
    </location>
</feature>
<sequence length="160" mass="16256">MLNSSSTTPSTAGRRTATKGVVVAGIAVTLGLVLAGCTDSAPDPKPTPTATEPAEAGITDIQDTPGSGEGLEGALADAEVKTCELAGDHWEVAGSVTNSSDADASYRIYVSLLTQGGDTRSLTQVDVEPIAAGASADWETTVAVEDEALDCVLRVERYAS</sequence>
<dbReference type="EMBL" id="JAGIOA010000001">
    <property type="protein sequence ID" value="MBP2378841.1"/>
    <property type="molecule type" value="Genomic_DNA"/>
</dbReference>
<dbReference type="Proteomes" id="UP000703720">
    <property type="component" value="Unassembled WGS sequence"/>
</dbReference>
<gene>
    <name evidence="2" type="ORF">JOF42_002336</name>
</gene>